<evidence type="ECO:0000313" key="4">
    <source>
        <dbReference type="Proteomes" id="UP000754750"/>
    </source>
</evidence>
<dbReference type="RefSeq" id="WP_326840080.1">
    <property type="nucleotide sequence ID" value="NZ_SVNY01000002.1"/>
</dbReference>
<organism evidence="3 4">
    <name type="scientific">Faecalispora sporosphaeroides</name>
    <dbReference type="NCBI Taxonomy" id="1549"/>
    <lineage>
        <taxon>Bacteria</taxon>
        <taxon>Bacillati</taxon>
        <taxon>Bacillota</taxon>
        <taxon>Clostridia</taxon>
        <taxon>Eubacteriales</taxon>
        <taxon>Oscillospiraceae</taxon>
        <taxon>Faecalispora</taxon>
    </lineage>
</organism>
<dbReference type="AlphaFoldDB" id="A0A928Q3F6"/>
<dbReference type="EMBL" id="SVNY01000002">
    <property type="protein sequence ID" value="MBE6832861.1"/>
    <property type="molecule type" value="Genomic_DNA"/>
</dbReference>
<feature type="transmembrane region" description="Helical" evidence="1">
    <location>
        <begin position="88"/>
        <end position="106"/>
    </location>
</feature>
<protein>
    <submittedName>
        <fullName evidence="3">Stage III sporulation protein AE</fullName>
    </submittedName>
</protein>
<keyword evidence="1" id="KW-0472">Membrane</keyword>
<feature type="transmembrane region" description="Helical" evidence="1">
    <location>
        <begin position="231"/>
        <end position="252"/>
    </location>
</feature>
<keyword evidence="2" id="KW-0732">Signal</keyword>
<dbReference type="Pfam" id="PF09546">
    <property type="entry name" value="Spore_III_AE"/>
    <property type="match status" value="1"/>
</dbReference>
<keyword evidence="1" id="KW-0812">Transmembrane</keyword>
<proteinExistence type="predicted"/>
<name>A0A928Q3F6_9FIRM</name>
<feature type="transmembrane region" description="Helical" evidence="1">
    <location>
        <begin position="351"/>
        <end position="373"/>
    </location>
</feature>
<evidence type="ECO:0000313" key="3">
    <source>
        <dbReference type="EMBL" id="MBE6832861.1"/>
    </source>
</evidence>
<feature type="transmembrane region" description="Helical" evidence="1">
    <location>
        <begin position="181"/>
        <end position="211"/>
    </location>
</feature>
<feature type="transmembrane region" description="Helical" evidence="1">
    <location>
        <begin position="145"/>
        <end position="169"/>
    </location>
</feature>
<feature type="transmembrane region" description="Helical" evidence="1">
    <location>
        <begin position="118"/>
        <end position="139"/>
    </location>
</feature>
<keyword evidence="1" id="KW-1133">Transmembrane helix</keyword>
<dbReference type="Proteomes" id="UP000754750">
    <property type="component" value="Unassembled WGS sequence"/>
</dbReference>
<evidence type="ECO:0000256" key="1">
    <source>
        <dbReference type="SAM" id="Phobius"/>
    </source>
</evidence>
<gene>
    <name evidence="3" type="ORF">E7512_04645</name>
</gene>
<comment type="caution">
    <text evidence="3">The sequence shown here is derived from an EMBL/GenBank/DDBJ whole genome shotgun (WGS) entry which is preliminary data.</text>
</comment>
<feature type="chain" id="PRO_5037070544" evidence="2">
    <location>
        <begin position="21"/>
        <end position="378"/>
    </location>
</feature>
<sequence>MKKIICMVLLLFLLAVPVQAQSVSQEELYRQQYEDSGAADLPDELPEETREWMDSLGISSPDWQSILNLTPEKIFGQIGSTALQQSAAPVRALLSVLAVILLCALMNGMKLSFGDRPLSGVIGMVGTLCICTVVIQPIVTCIENVAFVIKGAAGFLLASIPILTGIMIAGGQTVSAGSYNLMMLGAGNVISVIASTVLVPLLNIFLAFSVVSAVSPAMNLGGLCDLFSKTVKWILTFCMTVFSGLLTMQTVVSSAADGAGAKTVRFMVSAFVPVVGSALSDAIGSVQSSVKLLKSGVGAFGLLATGAIFLPAALECLIWLLTLTACAAAGDIFELKEITTLLRSSMKVIQILLSIILCCLVILMISTVLMMAMGGAVT</sequence>
<reference evidence="3" key="1">
    <citation type="submission" date="2019-04" db="EMBL/GenBank/DDBJ databases">
        <title>Evolution of Biomass-Degrading Anaerobic Consortia Revealed by Metagenomics.</title>
        <authorList>
            <person name="Peng X."/>
        </authorList>
    </citation>
    <scope>NUCLEOTIDE SEQUENCE</scope>
    <source>
        <strain evidence="3">SIG551</strain>
    </source>
</reference>
<evidence type="ECO:0000256" key="2">
    <source>
        <dbReference type="SAM" id="SignalP"/>
    </source>
</evidence>
<feature type="transmembrane region" description="Helical" evidence="1">
    <location>
        <begin position="303"/>
        <end position="330"/>
    </location>
</feature>
<dbReference type="InterPro" id="IPR014194">
    <property type="entry name" value="Spore_III_AE"/>
</dbReference>
<accession>A0A928Q3F6</accession>
<feature type="signal peptide" evidence="2">
    <location>
        <begin position="1"/>
        <end position="20"/>
    </location>
</feature>